<evidence type="ECO:0000313" key="2">
    <source>
        <dbReference type="Proteomes" id="UP000033054"/>
    </source>
</evidence>
<dbReference type="STRING" id="1379870.SD10_21240"/>
<gene>
    <name evidence="1" type="ORF">SD10_21240</name>
</gene>
<dbReference type="OrthoDB" id="8548541at2"/>
<accession>A0A0E3ZYJ8</accession>
<reference evidence="1 2" key="1">
    <citation type="journal article" date="2014" name="Curr. Microbiol.">
        <title>Spirosoma radiotolerans sp. nov., a gamma-radiation-resistant bacterium isolated from gamma ray-irradiated soil.</title>
        <authorList>
            <person name="Lee J.J."/>
            <person name="Srinivasan S."/>
            <person name="Lim S."/>
            <person name="Joe M."/>
            <person name="Im S."/>
            <person name="Bae S.I."/>
            <person name="Park K.R."/>
            <person name="Han J.H."/>
            <person name="Park S.H."/>
            <person name="Joo B.M."/>
            <person name="Park S.J."/>
            <person name="Kim M.K."/>
        </authorList>
    </citation>
    <scope>NUCLEOTIDE SEQUENCE [LARGE SCALE GENOMIC DNA]</scope>
    <source>
        <strain evidence="1 2">DG5A</strain>
    </source>
</reference>
<dbReference type="KEGG" id="srd:SD10_21240"/>
<evidence type="ECO:0008006" key="3">
    <source>
        <dbReference type="Google" id="ProtNLM"/>
    </source>
</evidence>
<dbReference type="EMBL" id="CP010429">
    <property type="protein sequence ID" value="AKD57043.1"/>
    <property type="molecule type" value="Genomic_DNA"/>
</dbReference>
<name>A0A0E3ZYJ8_9BACT</name>
<dbReference type="AlphaFoldDB" id="A0A0E3ZYJ8"/>
<protein>
    <recommendedName>
        <fullName evidence="3">DUF2971 domain-containing protein</fullName>
    </recommendedName>
</protein>
<organism evidence="1 2">
    <name type="scientific">Spirosoma radiotolerans</name>
    <dbReference type="NCBI Taxonomy" id="1379870"/>
    <lineage>
        <taxon>Bacteria</taxon>
        <taxon>Pseudomonadati</taxon>
        <taxon>Bacteroidota</taxon>
        <taxon>Cytophagia</taxon>
        <taxon>Cytophagales</taxon>
        <taxon>Cytophagaceae</taxon>
        <taxon>Spirosoma</taxon>
    </lineage>
</organism>
<dbReference type="PATRIC" id="fig|1379870.5.peg.4582"/>
<evidence type="ECO:0000313" key="1">
    <source>
        <dbReference type="EMBL" id="AKD57043.1"/>
    </source>
</evidence>
<dbReference type="HOGENOM" id="CLU_073012_0_0_10"/>
<proteinExistence type="predicted"/>
<sequence length="260" mass="30776">MEQFDEFESTLFRPPSDVNTTLWRYMDFTRFMALLNSGSLHLTRCDQFDDHFEGSVRQDDIRARLEEHRNEFTSKSTCTPGELPAILGRLWKKYQRQYVYINCWHISDCESAAMWRLYAKSDDTIAIQTTYTKLRQALPAGFHIGEVNYVDHQTYMNEVKEGFFNSMYKRKSFAHERELRICYIDMYEFQQDSKDPNAFFFSDPTRVFETVAVDLQALIESVRIAPEAPAWLVKLVRDSTIRFGYDFCVRQSSFSEYPFT</sequence>
<dbReference type="RefSeq" id="WP_046576561.1">
    <property type="nucleotide sequence ID" value="NZ_CP010429.1"/>
</dbReference>
<dbReference type="Proteomes" id="UP000033054">
    <property type="component" value="Chromosome"/>
</dbReference>
<keyword evidence="2" id="KW-1185">Reference proteome</keyword>